<keyword evidence="1 2" id="KW-0597">Phosphoprotein</keyword>
<dbReference type="AlphaFoldDB" id="A0A955IVR6"/>
<feature type="modified residue" description="4-aspartylphosphate" evidence="2">
    <location>
        <position position="53"/>
    </location>
</feature>
<dbReference type="EMBL" id="JAGQNY010000003">
    <property type="protein sequence ID" value="MCA9301923.1"/>
    <property type="molecule type" value="Genomic_DNA"/>
</dbReference>
<evidence type="ECO:0000256" key="2">
    <source>
        <dbReference type="PROSITE-ProRule" id="PRU00169"/>
    </source>
</evidence>
<protein>
    <submittedName>
        <fullName evidence="4">Response regulator</fullName>
    </submittedName>
</protein>
<gene>
    <name evidence="4" type="ORF">KDA10_00965</name>
</gene>
<dbReference type="Pfam" id="PF00072">
    <property type="entry name" value="Response_reg"/>
    <property type="match status" value="1"/>
</dbReference>
<dbReference type="SUPFAM" id="SSF52172">
    <property type="entry name" value="CheY-like"/>
    <property type="match status" value="1"/>
</dbReference>
<reference evidence="4" key="1">
    <citation type="submission" date="2020-04" db="EMBL/GenBank/DDBJ databases">
        <authorList>
            <person name="Zhang T."/>
        </authorList>
    </citation>
    <scope>NUCLEOTIDE SEQUENCE</scope>
    <source>
        <strain evidence="4">HKST-UBA80</strain>
    </source>
</reference>
<evidence type="ECO:0000259" key="3">
    <source>
        <dbReference type="PROSITE" id="PS50110"/>
    </source>
</evidence>
<dbReference type="Proteomes" id="UP000714817">
    <property type="component" value="Unassembled WGS sequence"/>
</dbReference>
<proteinExistence type="predicted"/>
<dbReference type="PROSITE" id="PS50110">
    <property type="entry name" value="RESPONSE_REGULATORY"/>
    <property type="match status" value="1"/>
</dbReference>
<dbReference type="InterPro" id="IPR001789">
    <property type="entry name" value="Sig_transdc_resp-reg_receiver"/>
</dbReference>
<dbReference type="GO" id="GO:0000160">
    <property type="term" value="P:phosphorelay signal transduction system"/>
    <property type="evidence" value="ECO:0007669"/>
    <property type="project" value="InterPro"/>
</dbReference>
<feature type="domain" description="Response regulatory" evidence="3">
    <location>
        <begin position="4"/>
        <end position="120"/>
    </location>
</feature>
<dbReference type="PANTHER" id="PTHR44591">
    <property type="entry name" value="STRESS RESPONSE REGULATOR PROTEIN 1"/>
    <property type="match status" value="1"/>
</dbReference>
<dbReference type="PANTHER" id="PTHR44591:SF3">
    <property type="entry name" value="RESPONSE REGULATORY DOMAIN-CONTAINING PROTEIN"/>
    <property type="match status" value="1"/>
</dbReference>
<evidence type="ECO:0000256" key="1">
    <source>
        <dbReference type="ARBA" id="ARBA00022553"/>
    </source>
</evidence>
<dbReference type="InterPro" id="IPR050595">
    <property type="entry name" value="Bact_response_regulator"/>
</dbReference>
<dbReference type="Gene3D" id="3.40.50.2300">
    <property type="match status" value="1"/>
</dbReference>
<reference evidence="4" key="2">
    <citation type="journal article" date="2021" name="Microbiome">
        <title>Successional dynamics and alternative stable states in a saline activated sludge microbial community over 9 years.</title>
        <authorList>
            <person name="Wang Y."/>
            <person name="Ye J."/>
            <person name="Ju F."/>
            <person name="Liu L."/>
            <person name="Boyd J.A."/>
            <person name="Deng Y."/>
            <person name="Parks D.H."/>
            <person name="Jiang X."/>
            <person name="Yin X."/>
            <person name="Woodcroft B.J."/>
            <person name="Tyson G.W."/>
            <person name="Hugenholtz P."/>
            <person name="Polz M.F."/>
            <person name="Zhang T."/>
        </authorList>
    </citation>
    <scope>NUCLEOTIDE SEQUENCE</scope>
    <source>
        <strain evidence="4">HKST-UBA80</strain>
    </source>
</reference>
<dbReference type="InterPro" id="IPR011006">
    <property type="entry name" value="CheY-like_superfamily"/>
</dbReference>
<evidence type="ECO:0000313" key="5">
    <source>
        <dbReference type="Proteomes" id="UP000714817"/>
    </source>
</evidence>
<name>A0A955IVR6_UNCKA</name>
<evidence type="ECO:0000313" key="4">
    <source>
        <dbReference type="EMBL" id="MCA9301923.1"/>
    </source>
</evidence>
<sequence>MAKNILIIEDDLDIYNLYKTQLELSGYSVMNVSAGDKAIDAVREHKPDLVLLDLVLPGKNGLEILQEIKEDSELRSRRVVMLTNFGNEDNISKAIELGAEDYIMKYNIVPEELAAKVSTLLGDASDSVVKLMS</sequence>
<organism evidence="4 5">
    <name type="scientific">candidate division WWE3 bacterium</name>
    <dbReference type="NCBI Taxonomy" id="2053526"/>
    <lineage>
        <taxon>Bacteria</taxon>
        <taxon>Katanobacteria</taxon>
    </lineage>
</organism>
<accession>A0A955IVR6</accession>
<dbReference type="SMART" id="SM00448">
    <property type="entry name" value="REC"/>
    <property type="match status" value="1"/>
</dbReference>
<comment type="caution">
    <text evidence="4">The sequence shown here is derived from an EMBL/GenBank/DDBJ whole genome shotgun (WGS) entry which is preliminary data.</text>
</comment>